<evidence type="ECO:0000313" key="12">
    <source>
        <dbReference type="EMBL" id="KAF5338942.1"/>
    </source>
</evidence>
<dbReference type="GO" id="GO:0005886">
    <property type="term" value="C:plasma membrane"/>
    <property type="evidence" value="ECO:0007669"/>
    <property type="project" value="TreeGrafter"/>
</dbReference>
<dbReference type="GO" id="GO:0005789">
    <property type="term" value="C:endoplasmic reticulum membrane"/>
    <property type="evidence" value="ECO:0007669"/>
    <property type="project" value="TreeGrafter"/>
</dbReference>
<keyword evidence="7" id="KW-0325">Glycoprotein</keyword>
<dbReference type="Proteomes" id="UP000541558">
    <property type="component" value="Unassembled WGS sequence"/>
</dbReference>
<reference evidence="12 13" key="1">
    <citation type="journal article" date="2020" name="ISME J.">
        <title>Uncovering the hidden diversity of litter-decomposition mechanisms in mushroom-forming fungi.</title>
        <authorList>
            <person name="Floudas D."/>
            <person name="Bentzer J."/>
            <person name="Ahren D."/>
            <person name="Johansson T."/>
            <person name="Persson P."/>
            <person name="Tunlid A."/>
        </authorList>
    </citation>
    <scope>NUCLEOTIDE SEQUENCE [LARGE SCALE GENOMIC DNA]</scope>
    <source>
        <strain evidence="12 13">CBS 175.51</strain>
    </source>
</reference>
<dbReference type="InterPro" id="IPR013320">
    <property type="entry name" value="ConA-like_dom_sf"/>
</dbReference>
<dbReference type="SUPFAM" id="SSF49899">
    <property type="entry name" value="Concanavalin A-like lectins/glucanases"/>
    <property type="match status" value="1"/>
</dbReference>
<comment type="caution">
    <text evidence="12">The sequence shown here is derived from an EMBL/GenBank/DDBJ whole genome shotgun (WGS) entry which is preliminary data.</text>
</comment>
<keyword evidence="8" id="KW-0961">Cell wall biogenesis/degradation</keyword>
<dbReference type="GO" id="GO:0031505">
    <property type="term" value="P:fungal-type cell wall organization"/>
    <property type="evidence" value="ECO:0007669"/>
    <property type="project" value="TreeGrafter"/>
</dbReference>
<dbReference type="Gene3D" id="2.60.120.200">
    <property type="match status" value="2"/>
</dbReference>
<dbReference type="GO" id="GO:0006078">
    <property type="term" value="P:(1-&gt;6)-beta-D-glucan biosynthetic process"/>
    <property type="evidence" value="ECO:0007669"/>
    <property type="project" value="TreeGrafter"/>
</dbReference>
<evidence type="ECO:0000256" key="6">
    <source>
        <dbReference type="ARBA" id="ARBA00023136"/>
    </source>
</evidence>
<feature type="region of interest" description="Disordered" evidence="9">
    <location>
        <begin position="1"/>
        <end position="176"/>
    </location>
</feature>
<keyword evidence="6 10" id="KW-0472">Membrane</keyword>
<dbReference type="SUPFAM" id="SSF52047">
    <property type="entry name" value="RNI-like"/>
    <property type="match status" value="1"/>
</dbReference>
<dbReference type="PANTHER" id="PTHR31361">
    <property type="entry name" value="BETA-GLUCAN SYNTHESIS-ASSOCIATED PROTEIN KRE6-RELATED"/>
    <property type="match status" value="1"/>
</dbReference>
<sequence>MSSRPSRRQVYSPPPSAQPYSSVPLASPPRAPSSQGHGSQLGHYYISQVGGPRPVQSRSRANSVEGSSQYHGGSSNNHGTSLYRTSSHNHGQRAPTHRRTSGRTAVAQGVASGQIGSGYGPYSYNPQQGRNQGVYGNGRFSATPSEGSASTHEHNGAQSPTPLVAPPPPRTTTVPQYMWDREPDLDDALHNPDPRHDNSWTPFSWRGWVNAFALFTLVCGLLFLFVGYPAWYFKTKDRQFHGYNIGGINGSGQIPDFPHLPLLIDPDTPKEALTRTGNDGHKYNLVFSDEFNRDGRTFYPGDDPFWEAVDLYYWQTDDWEWYDPRQITTENGALVITMEQRINHDLNFMSGMLQSWNKLCFTTGYIEIAISLPLSPQQFGLWPGAWTLGNLGRAGYGATNDGMWPYTYDTCDRGSFPFQMGKDGSPGSDVLQPNGMNLSSLPGQRLSACTCPGSDHPGPRYNVGRGVPEVDIIEAEINRTTSVGRVSQSLQVAPFNANYRVVESEPATTIYNRDITHINDYRGGQYQQAVSGLTEIDAKYYGGKNFGVYGYELWSNPDKRDEGFITWYSDGKPSWTLTAATVGADTVAGIGPRLIPEEPLSIILNLGISKGFQDPDFKHLTFPAKMYVDYVRIYQRPGVKDGLTCDPPKRPTKQYIKDHIVAYSNANLAPELLITIFDLTIHRARCDVEPERLPLGIRAHETNDTTPLNLGHVCIYWRTLVFSTPTLWSIIYITNPEPHQLPLLHLWLKNSCDQPLTLVIQDREGYSHRHAETIVDMLGVITKVSDRWKAFKLKIGRIRPSLPIQRVLDQLESAETPQLATLAFALYSEEPYSNALASLLKRYIRESPQLTDIFFWSTIDYDPELLDILPYERLAFLSLILVALQRDGHIMETLGHCKNLHTLSLSLDDFSHQEQPAQITSIPSLRFINLIDHEHIHKLLNALHLPSLDKLSIHIATENPRSPDVYQAIEDLWTRSECELHTLSLRDLRDNFWDRLIPMFTHPSLRHLKQLRIGSEIGAPLIKFLTIPHQNKIKSFDDAVRGFPLSELESIHLEFLPESTGDPIVSKMVLSRMIAAPVATPRVGKIVAVKAGFSSFETMEAEKRFWDAHLRELGKIDRRFIHISGGAPSFEREVVFRDFSMLEGFKLF</sequence>
<keyword evidence="13" id="KW-1185">Reference proteome</keyword>
<accession>A0A8H5CBU5</accession>
<evidence type="ECO:0000256" key="10">
    <source>
        <dbReference type="SAM" id="Phobius"/>
    </source>
</evidence>
<dbReference type="GO" id="GO:0015926">
    <property type="term" value="F:glucosidase activity"/>
    <property type="evidence" value="ECO:0007669"/>
    <property type="project" value="TreeGrafter"/>
</dbReference>
<dbReference type="PROSITE" id="PS51762">
    <property type="entry name" value="GH16_2"/>
    <property type="match status" value="1"/>
</dbReference>
<dbReference type="InterPro" id="IPR000757">
    <property type="entry name" value="Beta-glucanase-like"/>
</dbReference>
<protein>
    <recommendedName>
        <fullName evidence="11">GH16 domain-containing protein</fullName>
    </recommendedName>
</protein>
<evidence type="ECO:0000256" key="8">
    <source>
        <dbReference type="ARBA" id="ARBA00023316"/>
    </source>
</evidence>
<feature type="domain" description="GH16" evidence="11">
    <location>
        <begin position="255"/>
        <end position="639"/>
    </location>
</feature>
<evidence type="ECO:0000256" key="5">
    <source>
        <dbReference type="ARBA" id="ARBA00022989"/>
    </source>
</evidence>
<evidence type="ECO:0000313" key="13">
    <source>
        <dbReference type="Proteomes" id="UP000541558"/>
    </source>
</evidence>
<dbReference type="AlphaFoldDB" id="A0A8H5CBU5"/>
<feature type="compositionally biased region" description="Polar residues" evidence="9">
    <location>
        <begin position="56"/>
        <end position="89"/>
    </location>
</feature>
<dbReference type="EMBL" id="JAACJK010000010">
    <property type="protein sequence ID" value="KAF5338942.1"/>
    <property type="molecule type" value="Genomic_DNA"/>
</dbReference>
<evidence type="ECO:0000256" key="4">
    <source>
        <dbReference type="ARBA" id="ARBA00022968"/>
    </source>
</evidence>
<dbReference type="InterPro" id="IPR005629">
    <property type="entry name" value="Skn1/Kre6/Sbg1"/>
</dbReference>
<dbReference type="Pfam" id="PF03935">
    <property type="entry name" value="SKN1_KRE6_Sbg1"/>
    <property type="match status" value="1"/>
</dbReference>
<evidence type="ECO:0000256" key="7">
    <source>
        <dbReference type="ARBA" id="ARBA00023180"/>
    </source>
</evidence>
<dbReference type="FunFam" id="2.60.120.200:FF:000140">
    <property type="entry name" value="Beta-glucan synthesis-associated protein"/>
    <property type="match status" value="1"/>
</dbReference>
<dbReference type="OrthoDB" id="412647at2759"/>
<evidence type="ECO:0000259" key="11">
    <source>
        <dbReference type="PROSITE" id="PS51762"/>
    </source>
</evidence>
<evidence type="ECO:0000256" key="2">
    <source>
        <dbReference type="ARBA" id="ARBA00010962"/>
    </source>
</evidence>
<feature type="transmembrane region" description="Helical" evidence="10">
    <location>
        <begin position="208"/>
        <end position="231"/>
    </location>
</feature>
<dbReference type="Gene3D" id="3.80.10.10">
    <property type="entry name" value="Ribonuclease Inhibitor"/>
    <property type="match status" value="1"/>
</dbReference>
<evidence type="ECO:0000256" key="3">
    <source>
        <dbReference type="ARBA" id="ARBA00022692"/>
    </source>
</evidence>
<organism evidence="12 13">
    <name type="scientific">Ephemerocybe angulata</name>
    <dbReference type="NCBI Taxonomy" id="980116"/>
    <lineage>
        <taxon>Eukaryota</taxon>
        <taxon>Fungi</taxon>
        <taxon>Dikarya</taxon>
        <taxon>Basidiomycota</taxon>
        <taxon>Agaricomycotina</taxon>
        <taxon>Agaricomycetes</taxon>
        <taxon>Agaricomycetidae</taxon>
        <taxon>Agaricales</taxon>
        <taxon>Agaricineae</taxon>
        <taxon>Psathyrellaceae</taxon>
        <taxon>Ephemerocybe</taxon>
    </lineage>
</organism>
<dbReference type="InterPro" id="IPR032675">
    <property type="entry name" value="LRR_dom_sf"/>
</dbReference>
<name>A0A8H5CBU5_9AGAR</name>
<gene>
    <name evidence="12" type="ORF">D9611_008702</name>
</gene>
<proteinExistence type="inferred from homology"/>
<dbReference type="CDD" id="cd02180">
    <property type="entry name" value="GH16_fungal_KRE6_glucanase"/>
    <property type="match status" value="1"/>
</dbReference>
<keyword evidence="5 10" id="KW-1133">Transmembrane helix</keyword>
<keyword evidence="4" id="KW-0735">Signal-anchor</keyword>
<dbReference type="PANTHER" id="PTHR31361:SF1">
    <property type="entry name" value="BETA-GLUCAN SYNTHESIS-ASSOCIATED PROTEIN KRE6-RELATED"/>
    <property type="match status" value="1"/>
</dbReference>
<evidence type="ECO:0000256" key="1">
    <source>
        <dbReference type="ARBA" id="ARBA00004606"/>
    </source>
</evidence>
<keyword evidence="3 10" id="KW-0812">Transmembrane</keyword>
<comment type="similarity">
    <text evidence="2">Belongs to the SKN1/KRE6 family.</text>
</comment>
<feature type="compositionally biased region" description="Polar residues" evidence="9">
    <location>
        <begin position="140"/>
        <end position="150"/>
    </location>
</feature>
<evidence type="ECO:0000256" key="9">
    <source>
        <dbReference type="SAM" id="MobiDB-lite"/>
    </source>
</evidence>
<comment type="subcellular location">
    <subcellularLocation>
        <location evidence="1">Membrane</location>
        <topology evidence="1">Single-pass type II membrane protein</topology>
    </subcellularLocation>
</comment>